<dbReference type="OrthoDB" id="663320at2759"/>
<dbReference type="Pfam" id="PF16845">
    <property type="entry name" value="SQAPI"/>
    <property type="match status" value="2"/>
</dbReference>
<organism evidence="6 7">
    <name type="scientific">Digitaria exilis</name>
    <dbReference type="NCBI Taxonomy" id="1010633"/>
    <lineage>
        <taxon>Eukaryota</taxon>
        <taxon>Viridiplantae</taxon>
        <taxon>Streptophyta</taxon>
        <taxon>Embryophyta</taxon>
        <taxon>Tracheophyta</taxon>
        <taxon>Spermatophyta</taxon>
        <taxon>Magnoliopsida</taxon>
        <taxon>Liliopsida</taxon>
        <taxon>Poales</taxon>
        <taxon>Poaceae</taxon>
        <taxon>PACMAD clade</taxon>
        <taxon>Panicoideae</taxon>
        <taxon>Panicodae</taxon>
        <taxon>Paniceae</taxon>
        <taxon>Anthephorinae</taxon>
        <taxon>Digitaria</taxon>
    </lineage>
</organism>
<gene>
    <name evidence="6" type="ORF">HU200_003709</name>
</gene>
<dbReference type="InterPro" id="IPR000010">
    <property type="entry name" value="Cystatin_dom"/>
</dbReference>
<reference evidence="6" key="1">
    <citation type="submission" date="2020-07" db="EMBL/GenBank/DDBJ databases">
        <title>Genome sequence and genetic diversity analysis of an under-domesticated orphan crop, white fonio (Digitaria exilis).</title>
        <authorList>
            <person name="Bennetzen J.L."/>
            <person name="Chen S."/>
            <person name="Ma X."/>
            <person name="Wang X."/>
            <person name="Yssel A.E.J."/>
            <person name="Chaluvadi S.R."/>
            <person name="Johnson M."/>
            <person name="Gangashetty P."/>
            <person name="Hamidou F."/>
            <person name="Sanogo M.D."/>
            <person name="Zwaenepoel A."/>
            <person name="Wallace J."/>
            <person name="Van De Peer Y."/>
            <person name="Van Deynze A."/>
        </authorList>
    </citation>
    <scope>NUCLEOTIDE SEQUENCE</scope>
    <source>
        <tissue evidence="6">Leaves</tissue>
    </source>
</reference>
<feature type="domain" description="Cystatin" evidence="5">
    <location>
        <begin position="183"/>
        <end position="238"/>
    </location>
</feature>
<dbReference type="SUPFAM" id="SSF54403">
    <property type="entry name" value="Cystatin/monellin"/>
    <property type="match status" value="2"/>
</dbReference>
<evidence type="ECO:0000259" key="5">
    <source>
        <dbReference type="Pfam" id="PF16845"/>
    </source>
</evidence>
<dbReference type="Proteomes" id="UP000636709">
    <property type="component" value="Unassembled WGS sequence"/>
</dbReference>
<feature type="chain" id="PRO_5033048544" description="Cystatin domain-containing protein" evidence="4">
    <location>
        <begin position="26"/>
        <end position="275"/>
    </location>
</feature>
<dbReference type="InterPro" id="IPR046350">
    <property type="entry name" value="Cystatin_sf"/>
</dbReference>
<keyword evidence="2" id="KW-0646">Protease inhibitor</keyword>
<dbReference type="AlphaFoldDB" id="A0A835KSZ1"/>
<dbReference type="InterPro" id="IPR027214">
    <property type="entry name" value="Cystatin"/>
</dbReference>
<feature type="signal peptide" evidence="4">
    <location>
        <begin position="1"/>
        <end position="25"/>
    </location>
</feature>
<sequence length="275" mass="29107">MRSPSSSSLLGAVLLAVLILAPSRAEWVPVPDVNEVVIKQVGQFAVLVYGLAHRKDMAFVAVVRGQTEDAVGGGTNYRLVVVAAKPGEEGSTTTAEYDCLVWGVPGSSSDTWKLRRFLGQNGHRRFLPFLSFVVLTIADDANGDAAPPSPLAANPAPPPPVSIPILPPPPPVDDQPSAWLPVTDVEDRTIRQVGKFAVSAYCLNTGARLAFVNVVGGQSQPYGGGARYRLVITVAAEDAGPGAAETTTTMAQYGVLVWGILGTTTWQLWYFAPNN</sequence>
<protein>
    <recommendedName>
        <fullName evidence="5">Cystatin domain-containing protein</fullName>
    </recommendedName>
</protein>
<name>A0A835KSZ1_9POAL</name>
<accession>A0A835KSZ1</accession>
<evidence type="ECO:0000256" key="4">
    <source>
        <dbReference type="SAM" id="SignalP"/>
    </source>
</evidence>
<keyword evidence="4" id="KW-0732">Signal</keyword>
<evidence type="ECO:0000256" key="2">
    <source>
        <dbReference type="ARBA" id="ARBA00022690"/>
    </source>
</evidence>
<dbReference type="GO" id="GO:0004869">
    <property type="term" value="F:cysteine-type endopeptidase inhibitor activity"/>
    <property type="evidence" value="ECO:0007669"/>
    <property type="project" value="UniProtKB-KW"/>
</dbReference>
<keyword evidence="7" id="KW-1185">Reference proteome</keyword>
<dbReference type="EMBL" id="JACEFO010000216">
    <property type="protein sequence ID" value="KAF8776303.1"/>
    <property type="molecule type" value="Genomic_DNA"/>
</dbReference>
<dbReference type="PANTHER" id="PTHR47116">
    <property type="entry name" value="PHLOEM FILAMENT PROTEIN"/>
    <property type="match status" value="1"/>
</dbReference>
<comment type="caution">
    <text evidence="6">The sequence shown here is derived from an EMBL/GenBank/DDBJ whole genome shotgun (WGS) entry which is preliminary data.</text>
</comment>
<evidence type="ECO:0000313" key="6">
    <source>
        <dbReference type="EMBL" id="KAF8776303.1"/>
    </source>
</evidence>
<evidence type="ECO:0000313" key="7">
    <source>
        <dbReference type="Proteomes" id="UP000636709"/>
    </source>
</evidence>
<keyword evidence="3" id="KW-0789">Thiol protease inhibitor</keyword>
<dbReference type="Gene3D" id="3.10.450.10">
    <property type="match status" value="2"/>
</dbReference>
<evidence type="ECO:0000256" key="1">
    <source>
        <dbReference type="ARBA" id="ARBA00007233"/>
    </source>
</evidence>
<evidence type="ECO:0000256" key="3">
    <source>
        <dbReference type="ARBA" id="ARBA00022704"/>
    </source>
</evidence>
<proteinExistence type="inferred from homology"/>
<comment type="similarity">
    <text evidence="1">Belongs to the cystatin family. Phytocystatin subfamily.</text>
</comment>
<feature type="domain" description="Cystatin" evidence="5">
    <location>
        <begin position="32"/>
        <end position="104"/>
    </location>
</feature>